<proteinExistence type="predicted"/>
<dbReference type="InterPro" id="IPR042204">
    <property type="entry name" value="2Fe-2S-bd_N"/>
</dbReference>
<dbReference type="Gene3D" id="3.50.50.60">
    <property type="entry name" value="FAD/NAD(P)-binding domain"/>
    <property type="match status" value="2"/>
</dbReference>
<feature type="domain" description="FAD/NAD(P)-binding" evidence="3">
    <location>
        <begin position="105"/>
        <end position="391"/>
    </location>
</feature>
<dbReference type="InterPro" id="IPR051691">
    <property type="entry name" value="Metab_Enz_Cyan_OpOx_G3PDH"/>
</dbReference>
<dbReference type="PRINTS" id="PR00368">
    <property type="entry name" value="FADPNR"/>
</dbReference>
<dbReference type="Gene3D" id="1.10.10.1100">
    <property type="entry name" value="BFD-like [2Fe-2S]-binding domain"/>
    <property type="match status" value="1"/>
</dbReference>
<evidence type="ECO:0000256" key="2">
    <source>
        <dbReference type="SAM" id="MobiDB-lite"/>
    </source>
</evidence>
<dbReference type="InterPro" id="IPR023753">
    <property type="entry name" value="FAD/NAD-binding_dom"/>
</dbReference>
<organism evidence="4 5">
    <name type="scientific">Achromobacter pestifer</name>
    <dbReference type="NCBI Taxonomy" id="1353889"/>
    <lineage>
        <taxon>Bacteria</taxon>
        <taxon>Pseudomonadati</taxon>
        <taxon>Pseudomonadota</taxon>
        <taxon>Betaproteobacteria</taxon>
        <taxon>Burkholderiales</taxon>
        <taxon>Alcaligenaceae</taxon>
        <taxon>Achromobacter</taxon>
    </lineage>
</organism>
<feature type="region of interest" description="Disordered" evidence="2">
    <location>
        <begin position="512"/>
        <end position="534"/>
    </location>
</feature>
<dbReference type="CDD" id="cd00207">
    <property type="entry name" value="fer2"/>
    <property type="match status" value="1"/>
</dbReference>
<dbReference type="GO" id="GO:0004324">
    <property type="term" value="F:ferredoxin-NADP+ reductase activity"/>
    <property type="evidence" value="ECO:0007669"/>
    <property type="project" value="UniProtKB-EC"/>
</dbReference>
<gene>
    <name evidence="4" type="ORF">LMG3431_03992</name>
</gene>
<dbReference type="AlphaFoldDB" id="A0A6S7A3L4"/>
<evidence type="ECO:0000256" key="1">
    <source>
        <dbReference type="ARBA" id="ARBA00023002"/>
    </source>
</evidence>
<keyword evidence="1 4" id="KW-0560">Oxidoreductase</keyword>
<dbReference type="SUPFAM" id="SSF51905">
    <property type="entry name" value="FAD/NAD(P)-binding domain"/>
    <property type="match status" value="1"/>
</dbReference>
<sequence length="534" mass="55945">MTPTPSTRLHVQLDGRPMSIATGSSVAAALAARAPGNSRISVTGEKRAAVCGMGVCHECRVLINGHLRLACQTPCEEGMRIDTVLERAASSAPPASFNGHNSTCDLLIIGAGPAGMAAALAAAPSGRAIVLVDDNPATGGQIWRDGPGAKLPVQARRQRERLARHTNIRLLCGTRVAGMAGSPNHPALLLEDAHHGWVQHYRSLILCTGARELLLPFPGWTLPGVTGAGGLQALIKAGVPVRGQRIVIAGSGPLLLAAARSASQAGAKVVRIAEQADWRALLRFSRGLTRWPGKALQAATLFSPRFRTASHVLDATGDGRLQQVRLRRAEGEERIACHRLACGFGLVPNTQLGQMLGCELNSHKGLKVNELLQTSAPGIFAAGECTGVGGSERAQIQGAIAGHAAVGELALATRLLPGLARWQAFANALHRHFTLGAPLLTLARPDTLICRCEDVPQAALAGHTSWIDAKLHTRCGMGACQGRVCGAAVQALYGWQPAPPKHLLTPTRIDTLAGFGPPDAPHDNTLRPRGGSPE</sequence>
<evidence type="ECO:0000313" key="5">
    <source>
        <dbReference type="Proteomes" id="UP000494108"/>
    </source>
</evidence>
<dbReference type="InterPro" id="IPR041854">
    <property type="entry name" value="BFD-like_2Fe2S-bd_dom_sf"/>
</dbReference>
<keyword evidence="5" id="KW-1185">Reference proteome</keyword>
<dbReference type="Gene3D" id="3.10.20.440">
    <property type="entry name" value="2Fe-2S iron-sulphur cluster binding domain, sarcosine oxidase, alpha subunit, N-terminal domain"/>
    <property type="match status" value="1"/>
</dbReference>
<reference evidence="4 5" key="1">
    <citation type="submission" date="2020-04" db="EMBL/GenBank/DDBJ databases">
        <authorList>
            <person name="De Canck E."/>
        </authorList>
    </citation>
    <scope>NUCLEOTIDE SEQUENCE [LARGE SCALE GENOMIC DNA]</scope>
    <source>
        <strain evidence="4 5">LMG 3431</strain>
    </source>
</reference>
<dbReference type="Proteomes" id="UP000494108">
    <property type="component" value="Unassembled WGS sequence"/>
</dbReference>
<dbReference type="Pfam" id="PF13510">
    <property type="entry name" value="Fer2_4"/>
    <property type="match status" value="1"/>
</dbReference>
<dbReference type="SUPFAM" id="SSF54292">
    <property type="entry name" value="2Fe-2S ferredoxin-like"/>
    <property type="match status" value="1"/>
</dbReference>
<evidence type="ECO:0000259" key="3">
    <source>
        <dbReference type="Pfam" id="PF07992"/>
    </source>
</evidence>
<dbReference type="GO" id="GO:0051536">
    <property type="term" value="F:iron-sulfur cluster binding"/>
    <property type="evidence" value="ECO:0007669"/>
    <property type="project" value="InterPro"/>
</dbReference>
<dbReference type="InterPro" id="IPR001041">
    <property type="entry name" value="2Fe-2S_ferredoxin-type"/>
</dbReference>
<name>A0A6S7A3L4_9BURK</name>
<dbReference type="PANTHER" id="PTHR42949:SF3">
    <property type="entry name" value="ANAEROBIC GLYCEROL-3-PHOSPHATE DEHYDROGENASE SUBUNIT B"/>
    <property type="match status" value="1"/>
</dbReference>
<dbReference type="EMBL" id="CADIJX010000005">
    <property type="protein sequence ID" value="CAB3673827.1"/>
    <property type="molecule type" value="Genomic_DNA"/>
</dbReference>
<dbReference type="RefSeq" id="WP_175176333.1">
    <property type="nucleotide sequence ID" value="NZ_CADIJX010000005.1"/>
</dbReference>
<dbReference type="InterPro" id="IPR036188">
    <property type="entry name" value="FAD/NAD-bd_sf"/>
</dbReference>
<dbReference type="Pfam" id="PF07992">
    <property type="entry name" value="Pyr_redox_2"/>
    <property type="match status" value="1"/>
</dbReference>
<protein>
    <submittedName>
        <fullName evidence="4">Ferredoxin--NADP reductase</fullName>
        <ecNumber evidence="4">1.18.1.2</ecNumber>
    </submittedName>
</protein>
<dbReference type="EC" id="1.18.1.2" evidence="4"/>
<dbReference type="PANTHER" id="PTHR42949">
    <property type="entry name" value="ANAEROBIC GLYCEROL-3-PHOSPHATE DEHYDROGENASE SUBUNIT B"/>
    <property type="match status" value="1"/>
</dbReference>
<evidence type="ECO:0000313" key="4">
    <source>
        <dbReference type="EMBL" id="CAB3673827.1"/>
    </source>
</evidence>
<dbReference type="InterPro" id="IPR036010">
    <property type="entry name" value="2Fe-2S_ferredoxin-like_sf"/>
</dbReference>
<dbReference type="PRINTS" id="PR00411">
    <property type="entry name" value="PNDRDTASEI"/>
</dbReference>
<accession>A0A6S7A3L4</accession>